<evidence type="ECO:0000313" key="1">
    <source>
        <dbReference type="EMBL" id="MUU79190.1"/>
    </source>
</evidence>
<gene>
    <name evidence="1" type="ORF">GN138_12100</name>
</gene>
<proteinExistence type="predicted"/>
<reference evidence="1 2" key="1">
    <citation type="submission" date="2019-12" db="EMBL/GenBank/DDBJ databases">
        <authorList>
            <person name="Li J."/>
        </authorList>
    </citation>
    <scope>NUCLEOTIDE SEQUENCE [LARGE SCALE GENOMIC DNA]</scope>
    <source>
        <strain evidence="1 2">HL2-2</strain>
    </source>
</reference>
<sequence>MTLNEFKNKLKSNSEQIEFSETIAVIEENYEFIPTAFTNGTIENAEGQNSGSCKLFAFAKDQNLTKEETLACFGEHYFENVLKEPNGTGHQNIRNFMRTGFEGLEFKSFPLKKK</sequence>
<dbReference type="Gene3D" id="3.20.160.10">
    <property type="entry name" value="vpa0580 domain like"/>
    <property type="match status" value="1"/>
</dbReference>
<dbReference type="AlphaFoldDB" id="A0A6L6UA28"/>
<dbReference type="InterPro" id="IPR038604">
    <property type="entry name" value="HopJ_sf"/>
</dbReference>
<comment type="caution">
    <text evidence="1">The sequence shown here is derived from an EMBL/GenBank/DDBJ whole genome shotgun (WGS) entry which is preliminary data.</text>
</comment>
<dbReference type="RefSeq" id="WP_157364258.1">
    <property type="nucleotide sequence ID" value="NZ_WOWS01000004.1"/>
</dbReference>
<protein>
    <submittedName>
        <fullName evidence="1">Type III effector</fullName>
    </submittedName>
</protein>
<evidence type="ECO:0000313" key="2">
    <source>
        <dbReference type="Proteomes" id="UP000478208"/>
    </source>
</evidence>
<dbReference type="Pfam" id="PF08888">
    <property type="entry name" value="HopJ"/>
    <property type="match status" value="1"/>
</dbReference>
<dbReference type="Proteomes" id="UP000478208">
    <property type="component" value="Unassembled WGS sequence"/>
</dbReference>
<organism evidence="1 2">
    <name type="scientific">Winogradskyella endarachnes</name>
    <dbReference type="NCBI Taxonomy" id="2681965"/>
    <lineage>
        <taxon>Bacteria</taxon>
        <taxon>Pseudomonadati</taxon>
        <taxon>Bacteroidota</taxon>
        <taxon>Flavobacteriia</taxon>
        <taxon>Flavobacteriales</taxon>
        <taxon>Flavobacteriaceae</taxon>
        <taxon>Winogradskyella</taxon>
    </lineage>
</organism>
<accession>A0A6L6UA28</accession>
<dbReference type="InterPro" id="IPR014984">
    <property type="entry name" value="HopJ"/>
</dbReference>
<name>A0A6L6UA28_9FLAO</name>
<keyword evidence="2" id="KW-1185">Reference proteome</keyword>
<dbReference type="EMBL" id="WOWS01000004">
    <property type="protein sequence ID" value="MUU79190.1"/>
    <property type="molecule type" value="Genomic_DNA"/>
</dbReference>